<evidence type="ECO:0000256" key="2">
    <source>
        <dbReference type="ARBA" id="ARBA00022490"/>
    </source>
</evidence>
<evidence type="ECO:0000256" key="6">
    <source>
        <dbReference type="HAMAP-Rule" id="MF_00444"/>
    </source>
</evidence>
<evidence type="ECO:0000256" key="3">
    <source>
        <dbReference type="ARBA" id="ARBA00022670"/>
    </source>
</evidence>
<protein>
    <recommendedName>
        <fullName evidence="6 7">ATP-dependent Clp protease proteolytic subunit</fullName>
        <ecNumber evidence="6">3.4.21.92</ecNumber>
    </recommendedName>
    <alternativeName>
        <fullName evidence="6">Endopeptidase Clp</fullName>
    </alternativeName>
</protein>
<comment type="subcellular location">
    <subcellularLocation>
        <location evidence="6">Cytoplasm</location>
    </subcellularLocation>
</comment>
<sequence>MGFATIIQPSQQGEIQFDIYSRLLAERIIFLRGELTEEIANLIVAQMLFLDAKDPDKDITLYINSSGGSLTAALTIYDTMTQLRTDICTVCIGTAAATAVFLLCSGTKGKRYTLPNARITIRQPSGNAEGKATEIEVAAREIVYLRESMNRIIAANTGQPEQIIKLDSERDFVMSAEEAKAYGLVDNIIQKTPAYFQL</sequence>
<comment type="similarity">
    <text evidence="1 6 7">Belongs to the peptidase S14 family.</text>
</comment>
<dbReference type="PRINTS" id="PR00127">
    <property type="entry name" value="CLPPROTEASEP"/>
</dbReference>
<dbReference type="HAMAP" id="MF_00444">
    <property type="entry name" value="ClpP"/>
    <property type="match status" value="1"/>
</dbReference>
<comment type="function">
    <text evidence="6">Cleaves peptides in various proteins in a process that requires ATP hydrolysis. Has a chymotrypsin-like activity. Plays a major role in the degradation of misfolded proteins.</text>
</comment>
<gene>
    <name evidence="6" type="primary">clpP</name>
    <name evidence="8" type="ORF">KME28_17860</name>
</gene>
<dbReference type="GO" id="GO:0005737">
    <property type="term" value="C:cytoplasm"/>
    <property type="evidence" value="ECO:0007669"/>
    <property type="project" value="UniProtKB-SubCell"/>
</dbReference>
<dbReference type="GO" id="GO:0004252">
    <property type="term" value="F:serine-type endopeptidase activity"/>
    <property type="evidence" value="ECO:0007669"/>
    <property type="project" value="UniProtKB-UniRule"/>
</dbReference>
<evidence type="ECO:0000313" key="8">
    <source>
        <dbReference type="EMBL" id="MBW4433529.1"/>
    </source>
</evidence>
<evidence type="ECO:0000256" key="7">
    <source>
        <dbReference type="RuleBase" id="RU003567"/>
    </source>
</evidence>
<dbReference type="GO" id="GO:0051117">
    <property type="term" value="F:ATPase binding"/>
    <property type="evidence" value="ECO:0007669"/>
    <property type="project" value="TreeGrafter"/>
</dbReference>
<dbReference type="GO" id="GO:0009368">
    <property type="term" value="C:endopeptidase Clp complex"/>
    <property type="evidence" value="ECO:0007669"/>
    <property type="project" value="TreeGrafter"/>
</dbReference>
<dbReference type="PANTHER" id="PTHR10381">
    <property type="entry name" value="ATP-DEPENDENT CLP PROTEASE PROTEOLYTIC SUBUNIT"/>
    <property type="match status" value="1"/>
</dbReference>
<reference evidence="8" key="1">
    <citation type="submission" date="2021-05" db="EMBL/GenBank/DDBJ databases">
        <authorList>
            <person name="Pietrasiak N."/>
            <person name="Ward R."/>
            <person name="Stajich J.E."/>
            <person name="Kurbessoian T."/>
        </authorList>
    </citation>
    <scope>NUCLEOTIDE SEQUENCE</scope>
    <source>
        <strain evidence="8">HA4357-MV3</strain>
    </source>
</reference>
<dbReference type="EMBL" id="JAHHHW010000107">
    <property type="protein sequence ID" value="MBW4433529.1"/>
    <property type="molecule type" value="Genomic_DNA"/>
</dbReference>
<accession>A0A9E3LUQ0</accession>
<comment type="catalytic activity">
    <reaction evidence="6">
        <text>Hydrolysis of proteins to small peptides in the presence of ATP and magnesium. alpha-casein is the usual test substrate. In the absence of ATP, only oligopeptides shorter than five residues are hydrolyzed (such as succinyl-Leu-Tyr-|-NHMec, and Leu-Tyr-Leu-|-Tyr-Trp, in which cleavage of the -Tyr-|-Leu- and -Tyr-|-Trp bonds also occurs).</text>
        <dbReference type="EC" id="3.4.21.92"/>
    </reaction>
</comment>
<dbReference type="InterPro" id="IPR023562">
    <property type="entry name" value="ClpP/TepA"/>
</dbReference>
<dbReference type="InterPro" id="IPR029045">
    <property type="entry name" value="ClpP/crotonase-like_dom_sf"/>
</dbReference>
<keyword evidence="5 6" id="KW-0720">Serine protease</keyword>
<dbReference type="EC" id="3.4.21.92" evidence="6"/>
<evidence type="ECO:0000313" key="9">
    <source>
        <dbReference type="Proteomes" id="UP000813215"/>
    </source>
</evidence>
<keyword evidence="3 6" id="KW-0645">Protease</keyword>
<dbReference type="GO" id="GO:0004176">
    <property type="term" value="F:ATP-dependent peptidase activity"/>
    <property type="evidence" value="ECO:0007669"/>
    <property type="project" value="InterPro"/>
</dbReference>
<dbReference type="SUPFAM" id="SSF52096">
    <property type="entry name" value="ClpP/crotonase"/>
    <property type="match status" value="1"/>
</dbReference>
<evidence type="ECO:0000256" key="1">
    <source>
        <dbReference type="ARBA" id="ARBA00007039"/>
    </source>
</evidence>
<dbReference type="InterPro" id="IPR001907">
    <property type="entry name" value="ClpP"/>
</dbReference>
<organism evidence="8 9">
    <name type="scientific">Pelatocladus maniniholoensis HA4357-MV3</name>
    <dbReference type="NCBI Taxonomy" id="1117104"/>
    <lineage>
        <taxon>Bacteria</taxon>
        <taxon>Bacillati</taxon>
        <taxon>Cyanobacteriota</taxon>
        <taxon>Cyanophyceae</taxon>
        <taxon>Nostocales</taxon>
        <taxon>Nostocaceae</taxon>
        <taxon>Pelatocladus</taxon>
    </lineage>
</organism>
<dbReference type="GO" id="GO:0006515">
    <property type="term" value="P:protein quality control for misfolded or incompletely synthesized proteins"/>
    <property type="evidence" value="ECO:0007669"/>
    <property type="project" value="TreeGrafter"/>
</dbReference>
<comment type="subunit">
    <text evidence="6">Fourteen ClpP subunits assemble into 2 heptameric rings which stack back to back to give a disk-like structure with a central cavity, resembling the structure of eukaryotic proteasomes.</text>
</comment>
<dbReference type="Gene3D" id="3.90.226.10">
    <property type="entry name" value="2-enoyl-CoA Hydratase, Chain A, domain 1"/>
    <property type="match status" value="1"/>
</dbReference>
<name>A0A9E3LUQ0_9NOST</name>
<evidence type="ECO:0000256" key="4">
    <source>
        <dbReference type="ARBA" id="ARBA00022801"/>
    </source>
</evidence>
<keyword evidence="4 6" id="KW-0378">Hydrolase</keyword>
<dbReference type="FunFam" id="3.90.226.10:FF:000002">
    <property type="entry name" value="ATP-dependent Clp protease proteolytic subunit"/>
    <property type="match status" value="1"/>
</dbReference>
<keyword evidence="2 6" id="KW-0963">Cytoplasm</keyword>
<dbReference type="AlphaFoldDB" id="A0A9E3LUQ0"/>
<dbReference type="CDD" id="cd07017">
    <property type="entry name" value="S14_ClpP_2"/>
    <property type="match status" value="1"/>
</dbReference>
<comment type="caution">
    <text evidence="8">The sequence shown here is derived from an EMBL/GenBank/DDBJ whole genome shotgun (WGS) entry which is preliminary data.</text>
</comment>
<dbReference type="PANTHER" id="PTHR10381:SF70">
    <property type="entry name" value="ATP-DEPENDENT CLP PROTEASE PROTEOLYTIC SUBUNIT"/>
    <property type="match status" value="1"/>
</dbReference>
<reference evidence="8" key="2">
    <citation type="journal article" date="2022" name="Microbiol. Resour. Announc.">
        <title>Metagenome Sequencing to Explore Phylogenomics of Terrestrial Cyanobacteria.</title>
        <authorList>
            <person name="Ward R.D."/>
            <person name="Stajich J.E."/>
            <person name="Johansen J.R."/>
            <person name="Huntemann M."/>
            <person name="Clum A."/>
            <person name="Foster B."/>
            <person name="Foster B."/>
            <person name="Roux S."/>
            <person name="Palaniappan K."/>
            <person name="Varghese N."/>
            <person name="Mukherjee S."/>
            <person name="Reddy T.B.K."/>
            <person name="Daum C."/>
            <person name="Copeland A."/>
            <person name="Chen I.A."/>
            <person name="Ivanova N.N."/>
            <person name="Kyrpides N.C."/>
            <person name="Shapiro N."/>
            <person name="Eloe-Fadrosh E.A."/>
            <person name="Pietrasiak N."/>
        </authorList>
    </citation>
    <scope>NUCLEOTIDE SEQUENCE</scope>
    <source>
        <strain evidence="8">HA4357-MV3</strain>
    </source>
</reference>
<comment type="caution">
    <text evidence="6">Lacks conserved residue(s) required for the propagation of feature annotation.</text>
</comment>
<proteinExistence type="inferred from homology"/>
<dbReference type="Proteomes" id="UP000813215">
    <property type="component" value="Unassembled WGS sequence"/>
</dbReference>
<dbReference type="Pfam" id="PF00574">
    <property type="entry name" value="CLP_protease"/>
    <property type="match status" value="1"/>
</dbReference>
<evidence type="ECO:0000256" key="5">
    <source>
        <dbReference type="ARBA" id="ARBA00022825"/>
    </source>
</evidence>
<dbReference type="NCBIfam" id="NF001368">
    <property type="entry name" value="PRK00277.1"/>
    <property type="match status" value="1"/>
</dbReference>
<dbReference type="NCBIfam" id="NF009205">
    <property type="entry name" value="PRK12553.1"/>
    <property type="match status" value="1"/>
</dbReference>